<dbReference type="Pfam" id="PF06185">
    <property type="entry name" value="YecM"/>
    <property type="match status" value="1"/>
</dbReference>
<gene>
    <name evidence="1" type="ORF">GEA64_05165</name>
</gene>
<sequence>MTHFSFVVELQNIAELQDLAADLAMFTHKLAQFRQRLNLDFDKYQADHISLRCHDMDVAERWRTGFLQCGSLMSESMINGRPICLFDLAQPITVLNWQIDCVELPYPGKKTYAHQGWEHVELVLPVAPEMLSAAARALLPQPLPAGFSVKESQPKGEQERLPNPTLAITDGEITVKFHPFTLRDIVKSEHQSAKLTFPSL</sequence>
<reference evidence="1 2" key="1">
    <citation type="journal article" date="2019" name="Nature">
        <title>A new antibiotic selectively kills Gram-negative pathogens.</title>
        <authorList>
            <person name="Imai Y."/>
            <person name="Meyer K.J."/>
            <person name="Iinishi A."/>
            <person name="Favre-Godal Q."/>
            <person name="Green R."/>
            <person name="Manuse S."/>
            <person name="Caboni M."/>
            <person name="Mori M."/>
            <person name="Niles S."/>
            <person name="Ghiglieri M."/>
            <person name="Honrao C."/>
            <person name="Ma X."/>
            <person name="Guo J.J."/>
            <person name="Makriyannis A."/>
            <person name="Linares-Otoya L."/>
            <person name="Boehringer N."/>
            <person name="Wuisan Z.G."/>
            <person name="Kaur H."/>
            <person name="Wu R."/>
            <person name="Mateus A."/>
            <person name="Typas A."/>
            <person name="Savitski M.M."/>
            <person name="Espinoza J.L."/>
            <person name="O'Rourke A."/>
            <person name="Nelson K.E."/>
            <person name="Hiller S."/>
            <person name="Noinaj N."/>
            <person name="Schaeberle T.F."/>
            <person name="D'Onofrio A."/>
            <person name="Lewis K."/>
        </authorList>
    </citation>
    <scope>NUCLEOTIDE SEQUENCE [LARGE SCALE GENOMIC DNA]</scope>
    <source>
        <strain evidence="1 2">HGB 1456</strain>
    </source>
</reference>
<dbReference type="InterPro" id="IPR029068">
    <property type="entry name" value="Glyas_Bleomycin-R_OHBP_Dase"/>
</dbReference>
<comment type="caution">
    <text evidence="1">The sequence shown here is derived from an EMBL/GenBank/DDBJ whole genome shotgun (WGS) entry which is preliminary data.</text>
</comment>
<dbReference type="AlphaFoldDB" id="A0A7C9GLV9"/>
<dbReference type="Proteomes" id="UP000481739">
    <property type="component" value="Unassembled WGS sequence"/>
</dbReference>
<dbReference type="EMBL" id="WHZZ01000001">
    <property type="protein sequence ID" value="MQL47419.1"/>
    <property type="molecule type" value="Genomic_DNA"/>
</dbReference>
<evidence type="ECO:0000313" key="1">
    <source>
        <dbReference type="EMBL" id="MQL47419.1"/>
    </source>
</evidence>
<dbReference type="SUPFAM" id="SSF54593">
    <property type="entry name" value="Glyoxalase/Bleomycin resistance protein/Dihydroxybiphenyl dioxygenase"/>
    <property type="match status" value="1"/>
</dbReference>
<dbReference type="RefSeq" id="WP_152962156.1">
    <property type="nucleotide sequence ID" value="NZ_CAWOZU010000011.1"/>
</dbReference>
<dbReference type="PANTHER" id="PTHR37519">
    <property type="match status" value="1"/>
</dbReference>
<evidence type="ECO:0000313" key="2">
    <source>
        <dbReference type="Proteomes" id="UP000481739"/>
    </source>
</evidence>
<dbReference type="PANTHER" id="PTHR37519:SF1">
    <property type="entry name" value="DIHYDROXYBIPHENYL DIOXYGENASE DOMAIN-CONTAINING PROTEIN"/>
    <property type="match status" value="1"/>
</dbReference>
<accession>A0A7C9GLV9</accession>
<dbReference type="InterPro" id="IPR010393">
    <property type="entry name" value="DUF991_YecM-like"/>
</dbReference>
<dbReference type="GO" id="GO:0005829">
    <property type="term" value="C:cytosol"/>
    <property type="evidence" value="ECO:0007669"/>
    <property type="project" value="TreeGrafter"/>
</dbReference>
<dbReference type="Gene3D" id="3.10.180.10">
    <property type="entry name" value="2,3-Dihydroxybiphenyl 1,2-Dioxygenase, domain 1"/>
    <property type="match status" value="1"/>
</dbReference>
<proteinExistence type="predicted"/>
<organism evidence="1 2">
    <name type="scientific">Photorhabdus khanii</name>
    <dbReference type="NCBI Taxonomy" id="1004150"/>
    <lineage>
        <taxon>Bacteria</taxon>
        <taxon>Pseudomonadati</taxon>
        <taxon>Pseudomonadota</taxon>
        <taxon>Gammaproteobacteria</taxon>
        <taxon>Enterobacterales</taxon>
        <taxon>Morganellaceae</taxon>
        <taxon>Photorhabdus</taxon>
    </lineage>
</organism>
<dbReference type="NCBIfam" id="NF008681">
    <property type="entry name" value="PRK11700.1-4"/>
    <property type="match status" value="1"/>
</dbReference>
<protein>
    <submittedName>
        <fullName evidence="1">VOC family protein</fullName>
    </submittedName>
</protein>
<name>A0A7C9GLV9_9GAMM</name>